<proteinExistence type="predicted"/>
<reference evidence="1" key="1">
    <citation type="journal article" date="2014" name="Front. Microbiol.">
        <title>High frequency of phylogenetically diverse reductive dehalogenase-homologous genes in deep subseafloor sedimentary metagenomes.</title>
        <authorList>
            <person name="Kawai M."/>
            <person name="Futagami T."/>
            <person name="Toyoda A."/>
            <person name="Takaki Y."/>
            <person name="Nishi S."/>
            <person name="Hori S."/>
            <person name="Arai W."/>
            <person name="Tsubouchi T."/>
            <person name="Morono Y."/>
            <person name="Uchiyama I."/>
            <person name="Ito T."/>
            <person name="Fujiyama A."/>
            <person name="Inagaki F."/>
            <person name="Takami H."/>
        </authorList>
    </citation>
    <scope>NUCLEOTIDE SEQUENCE</scope>
    <source>
        <strain evidence="1">Expedition CK06-06</strain>
    </source>
</reference>
<name>X1RYM0_9ZZZZ</name>
<feature type="non-terminal residue" evidence="1">
    <location>
        <position position="1"/>
    </location>
</feature>
<dbReference type="EMBL" id="BARV01044545">
    <property type="protein sequence ID" value="GAI71976.1"/>
    <property type="molecule type" value="Genomic_DNA"/>
</dbReference>
<sequence>LVPSPILQCLKPYEAPYQHRFSQMSQHISNTIAMQVINSSEEKENG</sequence>
<comment type="caution">
    <text evidence="1">The sequence shown here is derived from an EMBL/GenBank/DDBJ whole genome shotgun (WGS) entry which is preliminary data.</text>
</comment>
<dbReference type="AlphaFoldDB" id="X1RYM0"/>
<gene>
    <name evidence="1" type="ORF">S06H3_65851</name>
</gene>
<accession>X1RYM0</accession>
<organism evidence="1">
    <name type="scientific">marine sediment metagenome</name>
    <dbReference type="NCBI Taxonomy" id="412755"/>
    <lineage>
        <taxon>unclassified sequences</taxon>
        <taxon>metagenomes</taxon>
        <taxon>ecological metagenomes</taxon>
    </lineage>
</organism>
<protein>
    <submittedName>
        <fullName evidence="1">Uncharacterized protein</fullName>
    </submittedName>
</protein>
<evidence type="ECO:0000313" key="1">
    <source>
        <dbReference type="EMBL" id="GAI71976.1"/>
    </source>
</evidence>